<evidence type="ECO:0008006" key="4">
    <source>
        <dbReference type="Google" id="ProtNLM"/>
    </source>
</evidence>
<proteinExistence type="predicted"/>
<reference evidence="2 3" key="1">
    <citation type="submission" date="2019-03" db="EMBL/GenBank/DDBJ databases">
        <title>Sequencing 23 genomes of Wallemia ichthyophaga.</title>
        <authorList>
            <person name="Gostincar C."/>
        </authorList>
    </citation>
    <scope>NUCLEOTIDE SEQUENCE [LARGE SCALE GENOMIC DNA]</scope>
    <source>
        <strain evidence="2 3">EXF-6200</strain>
    </source>
</reference>
<evidence type="ECO:0000313" key="2">
    <source>
        <dbReference type="EMBL" id="TIB42854.1"/>
    </source>
</evidence>
<organism evidence="2 3">
    <name type="scientific">Wallemia ichthyophaga</name>
    <dbReference type="NCBI Taxonomy" id="245174"/>
    <lineage>
        <taxon>Eukaryota</taxon>
        <taxon>Fungi</taxon>
        <taxon>Dikarya</taxon>
        <taxon>Basidiomycota</taxon>
        <taxon>Wallemiomycotina</taxon>
        <taxon>Wallemiomycetes</taxon>
        <taxon>Wallemiales</taxon>
        <taxon>Wallemiaceae</taxon>
        <taxon>Wallemia</taxon>
    </lineage>
</organism>
<dbReference type="Gene3D" id="2.60.40.1820">
    <property type="match status" value="1"/>
</dbReference>
<dbReference type="Proteomes" id="UP000310689">
    <property type="component" value="Unassembled WGS sequence"/>
</dbReference>
<comment type="caution">
    <text evidence="2">The sequence shown here is derived from an EMBL/GenBank/DDBJ whole genome shotgun (WGS) entry which is preliminary data.</text>
</comment>
<accession>A0A4V4M7D3</accession>
<feature type="transmembrane region" description="Helical" evidence="1">
    <location>
        <begin position="36"/>
        <end position="69"/>
    </location>
</feature>
<protein>
    <recommendedName>
        <fullName evidence="4">Late embryogenesis abundant protein LEA-2 subgroup domain-containing protein</fullName>
    </recommendedName>
</protein>
<gene>
    <name evidence="2" type="ORF">E3P86_00220</name>
</gene>
<dbReference type="SUPFAM" id="SSF117070">
    <property type="entry name" value="LEA14-like"/>
    <property type="match status" value="1"/>
</dbReference>
<name>A0A4V4M7D3_WALIC</name>
<keyword evidence="1" id="KW-1133">Transmembrane helix</keyword>
<keyword evidence="1" id="KW-0472">Membrane</keyword>
<evidence type="ECO:0000313" key="3">
    <source>
        <dbReference type="Proteomes" id="UP000310689"/>
    </source>
</evidence>
<sequence>MTDSTYAYINPHQSFSMSDYKPSNVKSFRKRQRGGLIRGTIIGLIFRWIFCVLILGIVIAIGIIATIVLYVKPPNLAFLGVEEPNNGSTVSAINNALSINFDLQIQVDNPNTFDITFNELYAQLFWGATNISIGYGRVENIDIRSENTTNFRYPFHIVYKASYDPNRQVLGGLLDSCGLTDPNSKPPIDIQYDLDIDVKALSVNIKQTISNSMSVTCPGFSESMLQDAVGDTISVDDLVDELTRNQR</sequence>
<dbReference type="EMBL" id="SPOI01000004">
    <property type="protein sequence ID" value="TIB42854.1"/>
    <property type="molecule type" value="Genomic_DNA"/>
</dbReference>
<keyword evidence="1" id="KW-0812">Transmembrane</keyword>
<evidence type="ECO:0000256" key="1">
    <source>
        <dbReference type="SAM" id="Phobius"/>
    </source>
</evidence>
<dbReference type="AlphaFoldDB" id="A0A4V4M7D3"/>